<dbReference type="InterPro" id="IPR011990">
    <property type="entry name" value="TPR-like_helical_dom_sf"/>
</dbReference>
<comment type="cofactor">
    <cofactor evidence="7">
        <name>Zn(2+)</name>
        <dbReference type="ChEBI" id="CHEBI:29105"/>
    </cofactor>
    <text evidence="7">Binds 1 zinc ion per subunit.</text>
</comment>
<evidence type="ECO:0000256" key="5">
    <source>
        <dbReference type="ARBA" id="ARBA00023049"/>
    </source>
</evidence>
<evidence type="ECO:0000256" key="6">
    <source>
        <dbReference type="PROSITE-ProRule" id="PRU00339"/>
    </source>
</evidence>
<dbReference type="Pfam" id="PF01435">
    <property type="entry name" value="Peptidase_M48"/>
    <property type="match status" value="1"/>
</dbReference>
<keyword evidence="6" id="KW-0802">TPR repeat</keyword>
<keyword evidence="2" id="KW-0479">Metal-binding</keyword>
<evidence type="ECO:0000256" key="2">
    <source>
        <dbReference type="ARBA" id="ARBA00022723"/>
    </source>
</evidence>
<dbReference type="CDD" id="cd07324">
    <property type="entry name" value="M48C_Oma1-like"/>
    <property type="match status" value="1"/>
</dbReference>
<dbReference type="GO" id="GO:0046872">
    <property type="term" value="F:metal ion binding"/>
    <property type="evidence" value="ECO:0007669"/>
    <property type="project" value="UniProtKB-KW"/>
</dbReference>
<evidence type="ECO:0000313" key="11">
    <source>
        <dbReference type="Proteomes" id="UP000487350"/>
    </source>
</evidence>
<keyword evidence="3 7" id="KW-0378">Hydrolase</keyword>
<feature type="transmembrane region" description="Helical" evidence="8">
    <location>
        <begin position="164"/>
        <end position="191"/>
    </location>
</feature>
<comment type="caution">
    <text evidence="10">The sequence shown here is derived from an EMBL/GenBank/DDBJ whole genome shotgun (WGS) entry which is preliminary data.</text>
</comment>
<evidence type="ECO:0000256" key="4">
    <source>
        <dbReference type="ARBA" id="ARBA00022833"/>
    </source>
</evidence>
<comment type="similarity">
    <text evidence="7">Belongs to the peptidase M48 family.</text>
</comment>
<dbReference type="InterPro" id="IPR019734">
    <property type="entry name" value="TPR_rpt"/>
</dbReference>
<gene>
    <name evidence="10" type="ORF">GHT07_00630</name>
</gene>
<keyword evidence="5 7" id="KW-0482">Metalloprotease</keyword>
<feature type="repeat" description="TPR" evidence="6">
    <location>
        <begin position="348"/>
        <end position="381"/>
    </location>
</feature>
<keyword evidence="11" id="KW-1185">Reference proteome</keyword>
<proteinExistence type="inferred from homology"/>
<keyword evidence="1 7" id="KW-0645">Protease</keyword>
<dbReference type="Gene3D" id="1.25.40.10">
    <property type="entry name" value="Tetratricopeptide repeat domain"/>
    <property type="match status" value="1"/>
</dbReference>
<protein>
    <submittedName>
        <fullName evidence="10">M48 family metalloprotease</fullName>
    </submittedName>
</protein>
<dbReference type="Proteomes" id="UP000487350">
    <property type="component" value="Unassembled WGS sequence"/>
</dbReference>
<dbReference type="AlphaFoldDB" id="A0A844B3E9"/>
<accession>A0A844B3E9</accession>
<keyword evidence="8" id="KW-0472">Membrane</keyword>
<dbReference type="PANTHER" id="PTHR22726">
    <property type="entry name" value="METALLOENDOPEPTIDASE OMA1"/>
    <property type="match status" value="1"/>
</dbReference>
<name>A0A844B3E9_9BURK</name>
<evidence type="ECO:0000313" key="10">
    <source>
        <dbReference type="EMBL" id="MRD45766.1"/>
    </source>
</evidence>
<evidence type="ECO:0000256" key="7">
    <source>
        <dbReference type="RuleBase" id="RU003983"/>
    </source>
</evidence>
<dbReference type="PANTHER" id="PTHR22726:SF1">
    <property type="entry name" value="METALLOENDOPEPTIDASE OMA1, MITOCHONDRIAL"/>
    <property type="match status" value="1"/>
</dbReference>
<dbReference type="GO" id="GO:0051603">
    <property type="term" value="P:proteolysis involved in protein catabolic process"/>
    <property type="evidence" value="ECO:0007669"/>
    <property type="project" value="TreeGrafter"/>
</dbReference>
<dbReference type="Gene3D" id="3.30.2010.10">
    <property type="entry name" value="Metalloproteases ('zincins'), catalytic domain"/>
    <property type="match status" value="1"/>
</dbReference>
<dbReference type="InterPro" id="IPR001915">
    <property type="entry name" value="Peptidase_M48"/>
</dbReference>
<feature type="domain" description="Peptidase M48" evidence="9">
    <location>
        <begin position="81"/>
        <end position="258"/>
    </location>
</feature>
<dbReference type="OrthoDB" id="9810445at2"/>
<dbReference type="GO" id="GO:0016020">
    <property type="term" value="C:membrane"/>
    <property type="evidence" value="ECO:0007669"/>
    <property type="project" value="TreeGrafter"/>
</dbReference>
<dbReference type="PROSITE" id="PS50005">
    <property type="entry name" value="TPR"/>
    <property type="match status" value="1"/>
</dbReference>
<keyword evidence="8" id="KW-0812">Transmembrane</keyword>
<sequence>MSLVPAIGRRGFLRTACKHCVGLGAMGTLLPAFSQTEPEALQVPARFSRPAIESDEGGLWALMDREETKLRRGSFVIRDDALNAYVRDVVCNLAGEHCPDVRVHVVRTPLFNASMAPNGMMQVWSGLLLRAENEAQLAAVLGHELGHYLERHTLQMMQDIKGKAALGMFFAAFGLVGAIASIGVYASAFAFSREQEERADRFGMHLLKRAGYDGTQAAQVWDNLLGELKVRGGEDVGKRSILFGTHPPVANRRDALLKLAGEPGGRLGAQEYQKMIAPHRLEWLRDEVRRGQYEESLALFGRMLKARPDDTEVLFARGEAYRLRDADGDVQAALDDLMRATALEAAPADSYRALGYLHRKRADAASANTAFEKYLTLAPDSPDAGIIKTYLTQAKP</sequence>
<organism evidence="10 11">
    <name type="scientific">Caenimonas koreensis DSM 17982</name>
    <dbReference type="NCBI Taxonomy" id="1121255"/>
    <lineage>
        <taxon>Bacteria</taxon>
        <taxon>Pseudomonadati</taxon>
        <taxon>Pseudomonadota</taxon>
        <taxon>Betaproteobacteria</taxon>
        <taxon>Burkholderiales</taxon>
        <taxon>Comamonadaceae</taxon>
        <taxon>Caenimonas</taxon>
    </lineage>
</organism>
<reference evidence="10 11" key="1">
    <citation type="submission" date="2019-11" db="EMBL/GenBank/DDBJ databases">
        <title>Caenimonas koreensis gen. nov., sp. nov., isolated from activated sludge.</title>
        <authorList>
            <person name="Seung H.R."/>
        </authorList>
    </citation>
    <scope>NUCLEOTIDE SEQUENCE [LARGE SCALE GENOMIC DNA]</scope>
    <source>
        <strain evidence="10 11">EMB320</strain>
    </source>
</reference>
<keyword evidence="8" id="KW-1133">Transmembrane helix</keyword>
<dbReference type="GO" id="GO:0004222">
    <property type="term" value="F:metalloendopeptidase activity"/>
    <property type="evidence" value="ECO:0007669"/>
    <property type="project" value="InterPro"/>
</dbReference>
<dbReference type="SUPFAM" id="SSF48452">
    <property type="entry name" value="TPR-like"/>
    <property type="match status" value="1"/>
</dbReference>
<dbReference type="EMBL" id="WJBU01000001">
    <property type="protein sequence ID" value="MRD45766.1"/>
    <property type="molecule type" value="Genomic_DNA"/>
</dbReference>
<dbReference type="InterPro" id="IPR051156">
    <property type="entry name" value="Mito/Outer_Membr_Metalloprot"/>
</dbReference>
<evidence type="ECO:0000256" key="8">
    <source>
        <dbReference type="SAM" id="Phobius"/>
    </source>
</evidence>
<keyword evidence="4 7" id="KW-0862">Zinc</keyword>
<evidence type="ECO:0000259" key="9">
    <source>
        <dbReference type="Pfam" id="PF01435"/>
    </source>
</evidence>
<evidence type="ECO:0000256" key="3">
    <source>
        <dbReference type="ARBA" id="ARBA00022801"/>
    </source>
</evidence>
<evidence type="ECO:0000256" key="1">
    <source>
        <dbReference type="ARBA" id="ARBA00022670"/>
    </source>
</evidence>